<dbReference type="InterPro" id="IPR024997">
    <property type="entry name" value="DUF3892"/>
</dbReference>
<name>A0A075G428_9ARCH</name>
<dbReference type="EMBL" id="KF900482">
    <property type="protein sequence ID" value="AIE96536.1"/>
    <property type="molecule type" value="Genomic_DNA"/>
</dbReference>
<feature type="compositionally biased region" description="Basic residues" evidence="1">
    <location>
        <begin position="209"/>
        <end position="274"/>
    </location>
</feature>
<dbReference type="Pfam" id="PF13031">
    <property type="entry name" value="DUF3892"/>
    <property type="match status" value="1"/>
</dbReference>
<organism evidence="2">
    <name type="scientific">uncultured marine thaumarchaeote AD1000_80_F03</name>
    <dbReference type="NCBI Taxonomy" id="1455943"/>
    <lineage>
        <taxon>Archaea</taxon>
        <taxon>Nitrososphaerota</taxon>
        <taxon>environmental samples</taxon>
    </lineage>
</organism>
<dbReference type="AlphaFoldDB" id="A0A075G428"/>
<sequence length="274" mass="30393">MAKWADYLISQVLYDQNHIITKVKQHRDIGNKISSGEIVDRDAIANNLGHGIKYMTVYGDLGKIRMGKNVRYFRAYEHHYIRIDNNKVMTDNLGELPGLVESQQEEQPVLAETKPKPAVETKPLSELSSAFFSEQVEEEPEPAAVETEVTPEPAAVETEVTPEPAAVETEVTPEPAAVETEVTPEPVAVETEVAPEPAAVETEVAPKETKKKVMKTKSATKKKPTKKKSATKKKPTKKKSATKKKPTKKKSATKKKPTKKKSATKKKPTKKKRA</sequence>
<feature type="compositionally biased region" description="Low complexity" evidence="1">
    <location>
        <begin position="142"/>
        <end position="203"/>
    </location>
</feature>
<accession>A0A075G428</accession>
<proteinExistence type="predicted"/>
<feature type="region of interest" description="Disordered" evidence="1">
    <location>
        <begin position="101"/>
        <end position="274"/>
    </location>
</feature>
<evidence type="ECO:0000313" key="2">
    <source>
        <dbReference type="EMBL" id="AIE96536.1"/>
    </source>
</evidence>
<reference evidence="2" key="1">
    <citation type="journal article" date="2014" name="Genome Biol. Evol.">
        <title>Pangenome evidence for extensive interdomain horizontal transfer affecting lineage core and shell genes in uncultured planktonic thaumarchaeota and euryarchaeota.</title>
        <authorList>
            <person name="Deschamps P."/>
            <person name="Zivanovic Y."/>
            <person name="Moreira D."/>
            <person name="Rodriguez-Valera F."/>
            <person name="Lopez-Garcia P."/>
        </authorList>
    </citation>
    <scope>NUCLEOTIDE SEQUENCE</scope>
</reference>
<protein>
    <submittedName>
        <fullName evidence="2">Surface antigen protein</fullName>
    </submittedName>
</protein>
<evidence type="ECO:0000256" key="1">
    <source>
        <dbReference type="SAM" id="MobiDB-lite"/>
    </source>
</evidence>